<reference evidence="2" key="1">
    <citation type="submission" date="2022-08" db="EMBL/GenBank/DDBJ databases">
        <title>Genome sequencing of akame (Lates japonicus).</title>
        <authorList>
            <person name="Hashiguchi Y."/>
            <person name="Takahashi H."/>
        </authorList>
    </citation>
    <scope>NUCLEOTIDE SEQUENCE</scope>
    <source>
        <strain evidence="2">Kochi</strain>
    </source>
</reference>
<organism evidence="2 3">
    <name type="scientific">Lates japonicus</name>
    <name type="common">Japanese lates</name>
    <dbReference type="NCBI Taxonomy" id="270547"/>
    <lineage>
        <taxon>Eukaryota</taxon>
        <taxon>Metazoa</taxon>
        <taxon>Chordata</taxon>
        <taxon>Craniata</taxon>
        <taxon>Vertebrata</taxon>
        <taxon>Euteleostomi</taxon>
        <taxon>Actinopterygii</taxon>
        <taxon>Neopterygii</taxon>
        <taxon>Teleostei</taxon>
        <taxon>Neoteleostei</taxon>
        <taxon>Acanthomorphata</taxon>
        <taxon>Carangaria</taxon>
        <taxon>Carangaria incertae sedis</taxon>
        <taxon>Centropomidae</taxon>
        <taxon>Lates</taxon>
    </lineage>
</organism>
<sequence length="149" mass="16086">MTDLIRVPRDGKDLGSGPDGELTSVKSNSLMKVSTGVLLMSLIISSEQTEVLAALVSLVLVLVLVGLERGRKQRGPTLSPAPDDVTYCDVTNHQLIQMLCIHQSEQQSEDSAALIVSTDASIGFYWTLSVLHECVFSSSLFSAVFMSQL</sequence>
<dbReference type="Proteomes" id="UP001279410">
    <property type="component" value="Unassembled WGS sequence"/>
</dbReference>
<gene>
    <name evidence="2" type="ORF">AKAME5_002720300</name>
</gene>
<keyword evidence="3" id="KW-1185">Reference proteome</keyword>
<evidence type="ECO:0000256" key="1">
    <source>
        <dbReference type="SAM" id="MobiDB-lite"/>
    </source>
</evidence>
<evidence type="ECO:0000313" key="3">
    <source>
        <dbReference type="Proteomes" id="UP001279410"/>
    </source>
</evidence>
<dbReference type="EMBL" id="BRZM01003351">
    <property type="protein sequence ID" value="GLD47606.1"/>
    <property type="molecule type" value="Genomic_DNA"/>
</dbReference>
<proteinExistence type="predicted"/>
<dbReference type="AlphaFoldDB" id="A0AAD3M5P6"/>
<accession>A0AAD3M5P6</accession>
<name>A0AAD3M5P6_LATJO</name>
<comment type="caution">
    <text evidence="2">The sequence shown here is derived from an EMBL/GenBank/DDBJ whole genome shotgun (WGS) entry which is preliminary data.</text>
</comment>
<protein>
    <submittedName>
        <fullName evidence="2">Hemicentin-2-like isoform X1</fullName>
    </submittedName>
</protein>
<feature type="compositionally biased region" description="Basic and acidic residues" evidence="1">
    <location>
        <begin position="1"/>
        <end position="13"/>
    </location>
</feature>
<evidence type="ECO:0000313" key="2">
    <source>
        <dbReference type="EMBL" id="GLD47606.1"/>
    </source>
</evidence>
<feature type="region of interest" description="Disordered" evidence="1">
    <location>
        <begin position="1"/>
        <end position="21"/>
    </location>
</feature>